<dbReference type="EMBL" id="CP031320">
    <property type="protein sequence ID" value="AXK32119.1"/>
    <property type="molecule type" value="Genomic_DNA"/>
</dbReference>
<evidence type="ECO:0000313" key="2">
    <source>
        <dbReference type="EMBL" id="AXK32119.1"/>
    </source>
</evidence>
<dbReference type="InterPro" id="IPR047721">
    <property type="entry name" value="DrmB"/>
</dbReference>
<organism evidence="2 3">
    <name type="scientific">Streptomyces armeniacus</name>
    <dbReference type="NCBI Taxonomy" id="83291"/>
    <lineage>
        <taxon>Bacteria</taxon>
        <taxon>Bacillati</taxon>
        <taxon>Actinomycetota</taxon>
        <taxon>Actinomycetes</taxon>
        <taxon>Kitasatosporales</taxon>
        <taxon>Streptomycetaceae</taxon>
        <taxon>Streptomyces</taxon>
    </lineage>
</organism>
<proteinExistence type="predicted"/>
<gene>
    <name evidence="2" type="ORF">DVA86_05070</name>
</gene>
<dbReference type="Pfam" id="PF09369">
    <property type="entry name" value="MZB"/>
    <property type="match status" value="1"/>
</dbReference>
<dbReference type="Proteomes" id="UP000254425">
    <property type="component" value="Chromosome"/>
</dbReference>
<sequence length="622" mass="68936">MTTPANGPLRVGELRPSQLLHTYGVGSVIDLPNLSTMVLGLDHWELERATPLAEDRLLAAVRRRLGSQVSTLRTPPYLLETTDPFGDWSRVGVPVALFPRWLRCSREQCNQLAPASSGLFELEEHFFRPERIRYVHNCFGVGRRRPTAVPARFLLACRDGHMDDFPWQYFVHRGAQPQDDCTLTLAERGTTGEAANVFVRCSCDNVSARSMVEAMGKRGEEELPACRGHHPHLGTFARCDQQVRTIALGATNSWFASQLRVFSLPRAEEPLSQAVREHWRSLEPLAAVPAEAAKMLLPTQACWPDLEQFGVDPVWEAIADEAAAQLPANAASPDDQATEDEEFDLATPEWRAFTAPRRYELPDFTTEHGGVPGTASSWLERVVLVHRLREVSALTGFTRIDAPEWMPQEEDPAVQAASLTREPPAWVPCAELRGEGVFLAFREDKIAEWEKRTDVVSRERVLNQAHRRWCQARGTDPQWPGIRYVLLHTFAHALIRQFALECGYGASGIAERIYARSGKEPMAGVLLYTAAPDSEGTLGGLVSLGRKARLGPAVTQAVDEARLCSSDPMCAEHEPRVHGRLHGAACHACLFAAETSCERGNHFLDRALLVPTIAGDLSAFLS</sequence>
<evidence type="ECO:0000259" key="1">
    <source>
        <dbReference type="Pfam" id="PF09369"/>
    </source>
</evidence>
<reference evidence="2 3" key="1">
    <citation type="submission" date="2018-07" db="EMBL/GenBank/DDBJ databases">
        <title>Draft genome of the type strain Streptomyces armeniacus ATCC 15676.</title>
        <authorList>
            <person name="Labana P."/>
            <person name="Gosse J.T."/>
            <person name="Boddy C.N."/>
        </authorList>
    </citation>
    <scope>NUCLEOTIDE SEQUENCE [LARGE SCALE GENOMIC DNA]</scope>
    <source>
        <strain evidence="2 3">ATCC 15676</strain>
    </source>
</reference>
<dbReference type="RefSeq" id="WP_222623289.1">
    <property type="nucleotide sequence ID" value="NZ_CP031320.1"/>
</dbReference>
<dbReference type="AlphaFoldDB" id="A0A345XKF3"/>
<feature type="domain" description="MrfA-like Zn-binding" evidence="1">
    <location>
        <begin position="490"/>
        <end position="590"/>
    </location>
</feature>
<name>A0A345XKF3_9ACTN</name>
<accession>A0A345XKF3</accession>
<dbReference type="KEGG" id="sarm:DVA86_05070"/>
<dbReference type="InterPro" id="IPR018973">
    <property type="entry name" value="MZB"/>
</dbReference>
<evidence type="ECO:0000313" key="3">
    <source>
        <dbReference type="Proteomes" id="UP000254425"/>
    </source>
</evidence>
<dbReference type="NCBIfam" id="NF038324">
    <property type="entry name" value="DrmB_fam"/>
    <property type="match status" value="1"/>
</dbReference>
<protein>
    <submittedName>
        <fullName evidence="2">DUF1998 domain-containing protein</fullName>
    </submittedName>
</protein>
<keyword evidence="3" id="KW-1185">Reference proteome</keyword>